<evidence type="ECO:0000256" key="5">
    <source>
        <dbReference type="ARBA" id="ARBA00022553"/>
    </source>
</evidence>
<evidence type="ECO:0000256" key="10">
    <source>
        <dbReference type="ARBA" id="ARBA00023012"/>
    </source>
</evidence>
<evidence type="ECO:0000256" key="11">
    <source>
        <dbReference type="ARBA" id="ARBA00023136"/>
    </source>
</evidence>
<keyword evidence="16" id="KW-1133">Transmembrane helix</keyword>
<dbReference type="InterPro" id="IPR036097">
    <property type="entry name" value="HisK_dim/P_sf"/>
</dbReference>
<evidence type="ECO:0000313" key="20">
    <source>
        <dbReference type="Proteomes" id="UP000218418"/>
    </source>
</evidence>
<dbReference type="CDD" id="cd00082">
    <property type="entry name" value="HisKA"/>
    <property type="match status" value="1"/>
</dbReference>
<keyword evidence="20" id="KW-1185">Reference proteome</keyword>
<evidence type="ECO:0000256" key="1">
    <source>
        <dbReference type="ARBA" id="ARBA00000085"/>
    </source>
</evidence>
<evidence type="ECO:0000256" key="13">
    <source>
        <dbReference type="ARBA" id="ARBA00074306"/>
    </source>
</evidence>
<dbReference type="InterPro" id="IPR036890">
    <property type="entry name" value="HATPase_C_sf"/>
</dbReference>
<gene>
    <name evidence="19" type="ORF">NIES267_30370</name>
</gene>
<dbReference type="SUPFAM" id="SSF52172">
    <property type="entry name" value="CheY-like"/>
    <property type="match status" value="1"/>
</dbReference>
<dbReference type="CDD" id="cd16922">
    <property type="entry name" value="HATPase_EvgS-ArcB-TorS-like"/>
    <property type="match status" value="1"/>
</dbReference>
<dbReference type="Pfam" id="PF05226">
    <property type="entry name" value="CHASE2"/>
    <property type="match status" value="1"/>
</dbReference>
<feature type="transmembrane region" description="Helical" evidence="16">
    <location>
        <begin position="342"/>
        <end position="362"/>
    </location>
</feature>
<dbReference type="Gene3D" id="1.10.287.130">
    <property type="match status" value="1"/>
</dbReference>
<keyword evidence="15" id="KW-0175">Coiled coil</keyword>
<dbReference type="PROSITE" id="PS50109">
    <property type="entry name" value="HIS_KIN"/>
    <property type="match status" value="1"/>
</dbReference>
<dbReference type="Pfam" id="PF00072">
    <property type="entry name" value="Response_reg"/>
    <property type="match status" value="1"/>
</dbReference>
<dbReference type="EC" id="2.7.13.3" evidence="4"/>
<proteinExistence type="inferred from homology"/>
<dbReference type="SUPFAM" id="SSF55874">
    <property type="entry name" value="ATPase domain of HSP90 chaperone/DNA topoisomerase II/histidine kinase"/>
    <property type="match status" value="1"/>
</dbReference>
<keyword evidence="7" id="KW-0547">Nucleotide-binding</keyword>
<dbReference type="GO" id="GO:0005886">
    <property type="term" value="C:plasma membrane"/>
    <property type="evidence" value="ECO:0007669"/>
    <property type="project" value="TreeGrafter"/>
</dbReference>
<feature type="coiled-coil region" evidence="15">
    <location>
        <begin position="417"/>
        <end position="458"/>
    </location>
</feature>
<dbReference type="SMART" id="SM01080">
    <property type="entry name" value="CHASE2"/>
    <property type="match status" value="1"/>
</dbReference>
<evidence type="ECO:0000313" key="19">
    <source>
        <dbReference type="EMBL" id="BAY83548.1"/>
    </source>
</evidence>
<feature type="modified residue" description="4-aspartylphosphate" evidence="14">
    <location>
        <position position="784"/>
    </location>
</feature>
<dbReference type="InterPro" id="IPR011006">
    <property type="entry name" value="CheY-like_superfamily"/>
</dbReference>
<dbReference type="EMBL" id="AP018227">
    <property type="protein sequence ID" value="BAY83548.1"/>
    <property type="molecule type" value="Genomic_DNA"/>
</dbReference>
<keyword evidence="8 19" id="KW-0418">Kinase</keyword>
<dbReference type="SMART" id="SM00448">
    <property type="entry name" value="REC"/>
    <property type="match status" value="1"/>
</dbReference>
<organism evidence="19 20">
    <name type="scientific">Calothrix parasitica NIES-267</name>
    <dbReference type="NCBI Taxonomy" id="1973488"/>
    <lineage>
        <taxon>Bacteria</taxon>
        <taxon>Bacillati</taxon>
        <taxon>Cyanobacteriota</taxon>
        <taxon>Cyanophyceae</taxon>
        <taxon>Nostocales</taxon>
        <taxon>Calotrichaceae</taxon>
        <taxon>Calothrix</taxon>
    </lineage>
</organism>
<dbReference type="SUPFAM" id="SSF47384">
    <property type="entry name" value="Homodimeric domain of signal transducing histidine kinase"/>
    <property type="match status" value="1"/>
</dbReference>
<dbReference type="InterPro" id="IPR007890">
    <property type="entry name" value="CHASE2"/>
</dbReference>
<keyword evidence="11 16" id="KW-0472">Membrane</keyword>
<dbReference type="InterPro" id="IPR004358">
    <property type="entry name" value="Sig_transdc_His_kin-like_C"/>
</dbReference>
<dbReference type="SMART" id="SM00388">
    <property type="entry name" value="HisKA"/>
    <property type="match status" value="1"/>
</dbReference>
<dbReference type="GO" id="GO:0005524">
    <property type="term" value="F:ATP binding"/>
    <property type="evidence" value="ECO:0007669"/>
    <property type="project" value="UniProtKB-KW"/>
</dbReference>
<dbReference type="InterPro" id="IPR003594">
    <property type="entry name" value="HATPase_dom"/>
</dbReference>
<evidence type="ECO:0000256" key="15">
    <source>
        <dbReference type="SAM" id="Coils"/>
    </source>
</evidence>
<dbReference type="InterPro" id="IPR001789">
    <property type="entry name" value="Sig_transdc_resp-reg_receiver"/>
</dbReference>
<accession>A0A1Z4LR13</accession>
<dbReference type="OrthoDB" id="569347at2"/>
<dbReference type="FunFam" id="3.30.565.10:FF:000010">
    <property type="entry name" value="Sensor histidine kinase RcsC"/>
    <property type="match status" value="1"/>
</dbReference>
<evidence type="ECO:0000256" key="4">
    <source>
        <dbReference type="ARBA" id="ARBA00012438"/>
    </source>
</evidence>
<keyword evidence="9" id="KW-0067">ATP-binding</keyword>
<comment type="catalytic activity">
    <reaction evidence="1">
        <text>ATP + protein L-histidine = ADP + protein N-phospho-L-histidine.</text>
        <dbReference type="EC" id="2.7.13.3"/>
    </reaction>
</comment>
<dbReference type="GO" id="GO:0000155">
    <property type="term" value="F:phosphorelay sensor kinase activity"/>
    <property type="evidence" value="ECO:0007669"/>
    <property type="project" value="InterPro"/>
</dbReference>
<evidence type="ECO:0000256" key="9">
    <source>
        <dbReference type="ARBA" id="ARBA00022840"/>
    </source>
</evidence>
<sequence>MWHKIKSFFQRNKSIFFITPTVTLAVIAAQEIGLFKLSEWQTRDLFFSLRSQLESKSDLATKIVVVTIDEKDIQSVGKWPIPDDSLADLIDKIRKQNPRAIGLDLYRDLPEGEGHEQLVKVFQTTPNLFGIEKIIGEKVKPPPALKKKGQVGLADLILDGDRHVRRALLTAVDKSDNNADKVGLGTLVALKYLEKEGIKLEAVNQEEKKYKLGKQIHVPLKIGEAGYKEEDDLGGYQILLNWYGSEQAFTRVTMRDIINEKIPKDMMRDSMVFIGSTASSTNDFFATPFSSSRFNSSWFSSSSLTTGNPTPGVVIHANIALQLVRGAIEGNRNLYGFSTINFYLWIGLYASIGSIGSCFLASSNKKKLLPGGNILWSTIGISIGLIGGSYWMFVQGFFIPLTPALATLISSVIATTNAYKQKRLEETNHQLEAANKQLENANDKLLDYSKTLEIKVEERTHDLKEAKLAADSANQAKSDFLANMSHELRTPLNGILGYAQVLERKQDITGKNLESIGIIHQCGSHLLMLINDILDLSKIEARKLELFPSTVHLSNFLNGVIEICRIRAEQKGISFNVVLDDNLPVAVEVDEKRLRQVLINLMGNAIKFTDEGGVTLRVNRLKQENIDIDKNSSSCTINFRIEDTGVGMSPEQLQKIFKPFEQVGDAGKRPDGTGLGLTISQRITALMDSEIKVESSLGEGSTFSVQLNLPINNEYASEIIANQQKIIGIKGKIPQILIVEDEKNHLSVLKNLLQSINFRTLEANDGVEGLKLATENNPDVILLDLAMPNMDGFELMVKLQSNPQTSSIPIIVSSASVFDEDRQRSLEAGAKTFLPKPLQVEELTKTLENLLDVEWIYDKPSSKLVNNPSSELSSFKENGDRQTEIIAPSEEIIQQLYHFAMMGDIPAIEGILEEIAAKDKQLLGFAEEINKLAATFQTAKIRKFLKKFLNTESTQK</sequence>
<dbReference type="GO" id="GO:0009927">
    <property type="term" value="F:histidine phosphotransfer kinase activity"/>
    <property type="evidence" value="ECO:0007669"/>
    <property type="project" value="TreeGrafter"/>
</dbReference>
<evidence type="ECO:0000256" key="2">
    <source>
        <dbReference type="ARBA" id="ARBA00004370"/>
    </source>
</evidence>
<dbReference type="SMART" id="SM00387">
    <property type="entry name" value="HATPase_c"/>
    <property type="match status" value="1"/>
</dbReference>
<dbReference type="PANTHER" id="PTHR43047">
    <property type="entry name" value="TWO-COMPONENT HISTIDINE PROTEIN KINASE"/>
    <property type="match status" value="1"/>
</dbReference>
<evidence type="ECO:0000256" key="14">
    <source>
        <dbReference type="PROSITE-ProRule" id="PRU00169"/>
    </source>
</evidence>
<evidence type="ECO:0000256" key="8">
    <source>
        <dbReference type="ARBA" id="ARBA00022777"/>
    </source>
</evidence>
<dbReference type="FunFam" id="1.10.287.130:FF:000038">
    <property type="entry name" value="Sensory transduction histidine kinase"/>
    <property type="match status" value="1"/>
</dbReference>
<evidence type="ECO:0000256" key="6">
    <source>
        <dbReference type="ARBA" id="ARBA00022679"/>
    </source>
</evidence>
<keyword evidence="6" id="KW-0808">Transferase</keyword>
<evidence type="ECO:0000256" key="12">
    <source>
        <dbReference type="ARBA" id="ARBA00023306"/>
    </source>
</evidence>
<keyword evidence="10" id="KW-0902">Two-component regulatory system</keyword>
<dbReference type="AlphaFoldDB" id="A0A1Z4LR13"/>
<dbReference type="Gene3D" id="3.30.565.10">
    <property type="entry name" value="Histidine kinase-like ATPase, C-terminal domain"/>
    <property type="match status" value="1"/>
</dbReference>
<feature type="domain" description="Histidine kinase" evidence="17">
    <location>
        <begin position="483"/>
        <end position="711"/>
    </location>
</feature>
<keyword evidence="16" id="KW-0812">Transmembrane</keyword>
<evidence type="ECO:0000256" key="3">
    <source>
        <dbReference type="ARBA" id="ARBA00006402"/>
    </source>
</evidence>
<dbReference type="PANTHER" id="PTHR43047:SF72">
    <property type="entry name" value="OSMOSENSING HISTIDINE PROTEIN KINASE SLN1"/>
    <property type="match status" value="1"/>
</dbReference>
<evidence type="ECO:0000256" key="16">
    <source>
        <dbReference type="SAM" id="Phobius"/>
    </source>
</evidence>
<reference evidence="19 20" key="1">
    <citation type="submission" date="2017-06" db="EMBL/GenBank/DDBJ databases">
        <title>Genome sequencing of cyanobaciteial culture collection at National Institute for Environmental Studies (NIES).</title>
        <authorList>
            <person name="Hirose Y."/>
            <person name="Shimura Y."/>
            <person name="Fujisawa T."/>
            <person name="Nakamura Y."/>
            <person name="Kawachi M."/>
        </authorList>
    </citation>
    <scope>NUCLEOTIDE SEQUENCE [LARGE SCALE GENOMIC DNA]</scope>
    <source>
        <strain evidence="19 20">NIES-267</strain>
    </source>
</reference>
<dbReference type="Gene3D" id="3.40.50.2300">
    <property type="match status" value="1"/>
</dbReference>
<feature type="domain" description="Response regulatory" evidence="18">
    <location>
        <begin position="735"/>
        <end position="851"/>
    </location>
</feature>
<keyword evidence="5 14" id="KW-0597">Phosphoprotein</keyword>
<comment type="similarity">
    <text evidence="3">In the N-terminal section; belongs to the phytochrome family.</text>
</comment>
<evidence type="ECO:0000256" key="7">
    <source>
        <dbReference type="ARBA" id="ARBA00022741"/>
    </source>
</evidence>
<evidence type="ECO:0000259" key="18">
    <source>
        <dbReference type="PROSITE" id="PS50110"/>
    </source>
</evidence>
<dbReference type="InterPro" id="IPR005467">
    <property type="entry name" value="His_kinase_dom"/>
</dbReference>
<dbReference type="PROSITE" id="PS50110">
    <property type="entry name" value="RESPONSE_REGULATORY"/>
    <property type="match status" value="1"/>
</dbReference>
<dbReference type="Pfam" id="PF02518">
    <property type="entry name" value="HATPase_c"/>
    <property type="match status" value="1"/>
</dbReference>
<protein>
    <recommendedName>
        <fullName evidence="13">Circadian input-output histidine kinase CikA</fullName>
        <ecNumber evidence="4">2.7.13.3</ecNumber>
    </recommendedName>
</protein>
<dbReference type="Pfam" id="PF00512">
    <property type="entry name" value="HisKA"/>
    <property type="match status" value="1"/>
</dbReference>
<comment type="subcellular location">
    <subcellularLocation>
        <location evidence="2">Membrane</location>
    </subcellularLocation>
</comment>
<dbReference type="Proteomes" id="UP000218418">
    <property type="component" value="Chromosome"/>
</dbReference>
<dbReference type="PRINTS" id="PR00344">
    <property type="entry name" value="BCTRLSENSOR"/>
</dbReference>
<feature type="transmembrane region" description="Helical" evidence="16">
    <location>
        <begin position="374"/>
        <end position="393"/>
    </location>
</feature>
<keyword evidence="12" id="KW-0131">Cell cycle</keyword>
<evidence type="ECO:0000259" key="17">
    <source>
        <dbReference type="PROSITE" id="PS50109"/>
    </source>
</evidence>
<dbReference type="InterPro" id="IPR003661">
    <property type="entry name" value="HisK_dim/P_dom"/>
</dbReference>
<name>A0A1Z4LR13_9CYAN</name>